<sequence length="104" mass="12073">MVALYSFAENFRKEVTTELIKIWLDGLKTLSCEQIEEGTRRCLRECEFLPPIATFIEKAMQGRKLALIKESGEQPQIENKSEAVPMPDEFKKLYKKFIDSKTLN</sequence>
<proteinExistence type="predicted"/>
<name>A0A382TK20_9ZZZZ</name>
<protein>
    <submittedName>
        <fullName evidence="1">Uncharacterized protein</fullName>
    </submittedName>
</protein>
<evidence type="ECO:0000313" key="1">
    <source>
        <dbReference type="EMBL" id="SVD22125.1"/>
    </source>
</evidence>
<dbReference type="AlphaFoldDB" id="A0A382TK20"/>
<reference evidence="1" key="1">
    <citation type="submission" date="2018-05" db="EMBL/GenBank/DDBJ databases">
        <authorList>
            <person name="Lanie J.A."/>
            <person name="Ng W.-L."/>
            <person name="Kazmierczak K.M."/>
            <person name="Andrzejewski T.M."/>
            <person name="Davidsen T.M."/>
            <person name="Wayne K.J."/>
            <person name="Tettelin H."/>
            <person name="Glass J.I."/>
            <person name="Rusch D."/>
            <person name="Podicherti R."/>
            <person name="Tsui H.-C.T."/>
            <person name="Winkler M.E."/>
        </authorList>
    </citation>
    <scope>NUCLEOTIDE SEQUENCE</scope>
</reference>
<dbReference type="EMBL" id="UINC01137027">
    <property type="protein sequence ID" value="SVD22125.1"/>
    <property type="molecule type" value="Genomic_DNA"/>
</dbReference>
<gene>
    <name evidence="1" type="ORF">METZ01_LOCUS374979</name>
</gene>
<organism evidence="1">
    <name type="scientific">marine metagenome</name>
    <dbReference type="NCBI Taxonomy" id="408172"/>
    <lineage>
        <taxon>unclassified sequences</taxon>
        <taxon>metagenomes</taxon>
        <taxon>ecological metagenomes</taxon>
    </lineage>
</organism>
<accession>A0A382TK20</accession>